<sequence length="385" mass="39183">MSTSFSRLGPILLGVVAIAGVACSKKGGADADQSVPVVVATARQGGFVVYRSQPGTVTPSNSVLVRSQVDGVLKSIAFSGGQMVKQGDVLAEIDPRASQAQLQLATGDLAASQAKLSNAQETLKHFEVLATQDSISAQRLADQKSLVAQYAAEVKSEQGRIGTANLQVANARITSPIAGMVGLRRVDPGNLVGPSDSRGIVVVTQSQPSKVVFSVPVNVVPRVLQGLNAGTCIPVDAYGDSPDEVLATGRLRAANNEVDPATGTVKFEAEFANTDNALLPNQFVTAKLPVQVLPQAILVPAAAVQQGAQGPFVYVINDDKTAAVVPVKLGPGDTSTAVIASGIAAGAKVVVEGADRLRSGTSVTATASAAPAPASATSAPECHNP</sequence>
<dbReference type="InterPro" id="IPR058627">
    <property type="entry name" value="MdtA-like_C"/>
</dbReference>
<reference evidence="13" key="1">
    <citation type="submission" date="2016-09" db="EMBL/GenBank/DDBJ databases">
        <authorList>
            <person name="Lysoe E."/>
        </authorList>
    </citation>
    <scope>NUCLEOTIDE SEQUENCE [LARGE SCALE GENOMIC DNA]</scope>
    <source>
        <strain evidence="13">LJ96T</strain>
    </source>
</reference>
<dbReference type="SUPFAM" id="SSF111369">
    <property type="entry name" value="HlyD-like secretion proteins"/>
    <property type="match status" value="1"/>
</dbReference>
<dbReference type="AlphaFoldDB" id="A0A1L3EXY4"/>
<dbReference type="Proteomes" id="UP000182987">
    <property type="component" value="Chromosome"/>
</dbReference>
<dbReference type="KEGG" id="lrz:BJI69_19475"/>
<evidence type="ECO:0000256" key="7">
    <source>
        <dbReference type="SAM" id="MobiDB-lite"/>
    </source>
</evidence>
<evidence type="ECO:0000256" key="3">
    <source>
        <dbReference type="ARBA" id="ARBA00022448"/>
    </source>
</evidence>
<evidence type="ECO:0000259" key="10">
    <source>
        <dbReference type="Pfam" id="PF25944"/>
    </source>
</evidence>
<organism evidence="12 13">
    <name type="scientific">Luteibacter rhizovicinus DSM 16549</name>
    <dbReference type="NCBI Taxonomy" id="1440763"/>
    <lineage>
        <taxon>Bacteria</taxon>
        <taxon>Pseudomonadati</taxon>
        <taxon>Pseudomonadota</taxon>
        <taxon>Gammaproteobacteria</taxon>
        <taxon>Lysobacterales</taxon>
        <taxon>Rhodanobacteraceae</taxon>
        <taxon>Luteibacter</taxon>
    </lineage>
</organism>
<evidence type="ECO:0000259" key="9">
    <source>
        <dbReference type="Pfam" id="PF25917"/>
    </source>
</evidence>
<dbReference type="Gene3D" id="2.40.50.100">
    <property type="match status" value="1"/>
</dbReference>
<dbReference type="GO" id="GO:0015562">
    <property type="term" value="F:efflux transmembrane transporter activity"/>
    <property type="evidence" value="ECO:0007669"/>
    <property type="project" value="TreeGrafter"/>
</dbReference>
<gene>
    <name evidence="12" type="ORF">BJI69_19475</name>
</gene>
<dbReference type="NCBIfam" id="TIGR01730">
    <property type="entry name" value="RND_mfp"/>
    <property type="match status" value="1"/>
</dbReference>
<comment type="similarity">
    <text evidence="2">Belongs to the membrane fusion protein (MFP) (TC 8.A.1) family.</text>
</comment>
<dbReference type="Pfam" id="PF25876">
    <property type="entry name" value="HH_MFP_RND"/>
    <property type="match status" value="1"/>
</dbReference>
<evidence type="ECO:0000259" key="11">
    <source>
        <dbReference type="Pfam" id="PF25967"/>
    </source>
</evidence>
<feature type="domain" description="Multidrug resistance protein MdtA-like alpha-helical hairpin" evidence="8">
    <location>
        <begin position="102"/>
        <end position="168"/>
    </location>
</feature>
<keyword evidence="3" id="KW-0813">Transport</keyword>
<dbReference type="PANTHER" id="PTHR30469">
    <property type="entry name" value="MULTIDRUG RESISTANCE PROTEIN MDTA"/>
    <property type="match status" value="1"/>
</dbReference>
<feature type="compositionally biased region" description="Low complexity" evidence="7">
    <location>
        <begin position="364"/>
        <end position="385"/>
    </location>
</feature>
<feature type="domain" description="Multidrug resistance protein MdtA-like C-terminal permuted SH3" evidence="11">
    <location>
        <begin position="295"/>
        <end position="356"/>
    </location>
</feature>
<evidence type="ECO:0000313" key="13">
    <source>
        <dbReference type="Proteomes" id="UP000182987"/>
    </source>
</evidence>
<dbReference type="GO" id="GO:1990281">
    <property type="term" value="C:efflux pump complex"/>
    <property type="evidence" value="ECO:0007669"/>
    <property type="project" value="TreeGrafter"/>
</dbReference>
<keyword evidence="4" id="KW-1003">Cell membrane</keyword>
<keyword evidence="13" id="KW-1185">Reference proteome</keyword>
<dbReference type="Pfam" id="PF25967">
    <property type="entry name" value="RND-MFP_C"/>
    <property type="match status" value="1"/>
</dbReference>
<name>A0A1L3EXY4_9GAMM</name>
<dbReference type="Gene3D" id="2.40.420.20">
    <property type="match status" value="1"/>
</dbReference>
<evidence type="ECO:0000256" key="2">
    <source>
        <dbReference type="ARBA" id="ARBA00009477"/>
    </source>
</evidence>
<keyword evidence="5" id="KW-0997">Cell inner membrane</keyword>
<dbReference type="InterPro" id="IPR058626">
    <property type="entry name" value="MdtA-like_b-barrel"/>
</dbReference>
<dbReference type="RefSeq" id="WP_052767156.1">
    <property type="nucleotide sequence ID" value="NZ_CP017480.1"/>
</dbReference>
<dbReference type="PROSITE" id="PS51257">
    <property type="entry name" value="PROKAR_LIPOPROTEIN"/>
    <property type="match status" value="1"/>
</dbReference>
<evidence type="ECO:0000313" key="12">
    <source>
        <dbReference type="EMBL" id="APG05870.1"/>
    </source>
</evidence>
<accession>A0A1L3EXY4</accession>
<evidence type="ECO:0000256" key="5">
    <source>
        <dbReference type="ARBA" id="ARBA00022519"/>
    </source>
</evidence>
<dbReference type="Gene3D" id="1.10.287.470">
    <property type="entry name" value="Helix hairpin bin"/>
    <property type="match status" value="1"/>
</dbReference>
<dbReference type="InterPro" id="IPR006143">
    <property type="entry name" value="RND_pump_MFP"/>
</dbReference>
<proteinExistence type="inferred from homology"/>
<feature type="domain" description="Multidrug resistance protein MdtA-like beta-barrel" evidence="10">
    <location>
        <begin position="210"/>
        <end position="290"/>
    </location>
</feature>
<comment type="subcellular location">
    <subcellularLocation>
        <location evidence="1">Cell membrane</location>
    </subcellularLocation>
</comment>
<dbReference type="InterPro" id="IPR058624">
    <property type="entry name" value="MdtA-like_HH"/>
</dbReference>
<feature type="region of interest" description="Disordered" evidence="7">
    <location>
        <begin position="362"/>
        <end position="385"/>
    </location>
</feature>
<evidence type="ECO:0000256" key="1">
    <source>
        <dbReference type="ARBA" id="ARBA00004236"/>
    </source>
</evidence>
<protein>
    <submittedName>
        <fullName evidence="12">Uncharacterized protein</fullName>
    </submittedName>
</protein>
<feature type="domain" description="Multidrug resistance protein MdtA-like barrel-sandwich hybrid" evidence="9">
    <location>
        <begin position="62"/>
        <end position="204"/>
    </location>
</feature>
<evidence type="ECO:0000256" key="4">
    <source>
        <dbReference type="ARBA" id="ARBA00022475"/>
    </source>
</evidence>
<dbReference type="OrthoDB" id="9783047at2"/>
<keyword evidence="6" id="KW-0472">Membrane</keyword>
<dbReference type="STRING" id="1440763.BJI69_19475"/>
<evidence type="ECO:0000259" key="8">
    <source>
        <dbReference type="Pfam" id="PF25876"/>
    </source>
</evidence>
<dbReference type="Pfam" id="PF25917">
    <property type="entry name" value="BSH_RND"/>
    <property type="match status" value="1"/>
</dbReference>
<dbReference type="Gene3D" id="2.40.30.170">
    <property type="match status" value="1"/>
</dbReference>
<dbReference type="InterPro" id="IPR058625">
    <property type="entry name" value="MdtA-like_BSH"/>
</dbReference>
<evidence type="ECO:0000256" key="6">
    <source>
        <dbReference type="ARBA" id="ARBA00023136"/>
    </source>
</evidence>
<dbReference type="EMBL" id="CP017480">
    <property type="protein sequence ID" value="APG05870.1"/>
    <property type="molecule type" value="Genomic_DNA"/>
</dbReference>
<dbReference type="Pfam" id="PF25944">
    <property type="entry name" value="Beta-barrel_RND"/>
    <property type="match status" value="1"/>
</dbReference>
<dbReference type="PANTHER" id="PTHR30469:SF12">
    <property type="entry name" value="MULTIDRUG RESISTANCE PROTEIN MDTA"/>
    <property type="match status" value="1"/>
</dbReference>